<evidence type="ECO:0000313" key="8">
    <source>
        <dbReference type="EMBL" id="MDR6300474.1"/>
    </source>
</evidence>
<gene>
    <name evidence="8" type="ORF">GGR31_001105</name>
</gene>
<evidence type="ECO:0000256" key="5">
    <source>
        <dbReference type="ARBA" id="ARBA00023136"/>
    </source>
</evidence>
<keyword evidence="4 6" id="KW-1133">Transmembrane helix</keyword>
<sequence length="64" mass="7446">MNPFLSNILITAFILSFIPSVIAAFDIAKSNLRRNKKLYWFFIVFFFHLPGSLIYFTVGRTQKA</sequence>
<keyword evidence="2" id="KW-1003">Cell membrane</keyword>
<keyword evidence="3 6" id="KW-0812">Transmembrane</keyword>
<evidence type="ECO:0000313" key="9">
    <source>
        <dbReference type="Proteomes" id="UP001257659"/>
    </source>
</evidence>
<evidence type="ECO:0000259" key="7">
    <source>
        <dbReference type="Pfam" id="PF13396"/>
    </source>
</evidence>
<feature type="domain" description="Cardiolipin synthase N-terminal" evidence="7">
    <location>
        <begin position="19"/>
        <end position="60"/>
    </location>
</feature>
<evidence type="ECO:0000256" key="2">
    <source>
        <dbReference type="ARBA" id="ARBA00022475"/>
    </source>
</evidence>
<proteinExistence type="predicted"/>
<comment type="subcellular location">
    <subcellularLocation>
        <location evidence="1">Cell membrane</location>
        <topology evidence="1">Multi-pass membrane protein</topology>
    </subcellularLocation>
</comment>
<dbReference type="EMBL" id="JAVDQA010000002">
    <property type="protein sequence ID" value="MDR6300474.1"/>
    <property type="molecule type" value="Genomic_DNA"/>
</dbReference>
<protein>
    <recommendedName>
        <fullName evidence="7">Cardiolipin synthase N-terminal domain-containing protein</fullName>
    </recommendedName>
</protein>
<evidence type="ECO:0000256" key="3">
    <source>
        <dbReference type="ARBA" id="ARBA00022692"/>
    </source>
</evidence>
<dbReference type="Proteomes" id="UP001257659">
    <property type="component" value="Unassembled WGS sequence"/>
</dbReference>
<accession>A0ABU1K4F7</accession>
<dbReference type="Pfam" id="PF13396">
    <property type="entry name" value="PLDc_N"/>
    <property type="match status" value="1"/>
</dbReference>
<evidence type="ECO:0000256" key="6">
    <source>
        <dbReference type="SAM" id="Phobius"/>
    </source>
</evidence>
<reference evidence="8 9" key="1">
    <citation type="submission" date="2023-07" db="EMBL/GenBank/DDBJ databases">
        <title>Genomic Encyclopedia of Type Strains, Phase IV (KMG-IV): sequencing the most valuable type-strain genomes for metagenomic binning, comparative biology and taxonomic classification.</title>
        <authorList>
            <person name="Goeker M."/>
        </authorList>
    </citation>
    <scope>NUCLEOTIDE SEQUENCE [LARGE SCALE GENOMIC DNA]</scope>
    <source>
        <strain evidence="8 9">DSM 102814</strain>
    </source>
</reference>
<organism evidence="8 9">
    <name type="scientific">Mesonia maritima</name>
    <dbReference type="NCBI Taxonomy" id="1793873"/>
    <lineage>
        <taxon>Bacteria</taxon>
        <taxon>Pseudomonadati</taxon>
        <taxon>Bacteroidota</taxon>
        <taxon>Flavobacteriia</taxon>
        <taxon>Flavobacteriales</taxon>
        <taxon>Flavobacteriaceae</taxon>
        <taxon>Mesonia</taxon>
    </lineage>
</organism>
<name>A0ABU1K4F7_9FLAO</name>
<evidence type="ECO:0000256" key="1">
    <source>
        <dbReference type="ARBA" id="ARBA00004651"/>
    </source>
</evidence>
<keyword evidence="5 6" id="KW-0472">Membrane</keyword>
<keyword evidence="9" id="KW-1185">Reference proteome</keyword>
<feature type="transmembrane region" description="Helical" evidence="6">
    <location>
        <begin position="39"/>
        <end position="58"/>
    </location>
</feature>
<comment type="caution">
    <text evidence="8">The sequence shown here is derived from an EMBL/GenBank/DDBJ whole genome shotgun (WGS) entry which is preliminary data.</text>
</comment>
<dbReference type="RefSeq" id="WP_374708751.1">
    <property type="nucleotide sequence ID" value="NZ_JAVDQA010000002.1"/>
</dbReference>
<evidence type="ECO:0000256" key="4">
    <source>
        <dbReference type="ARBA" id="ARBA00022989"/>
    </source>
</evidence>
<dbReference type="InterPro" id="IPR027379">
    <property type="entry name" value="CLS_N"/>
</dbReference>